<organism evidence="2 3">
    <name type="scientific">Zalerion maritima</name>
    <dbReference type="NCBI Taxonomy" id="339359"/>
    <lineage>
        <taxon>Eukaryota</taxon>
        <taxon>Fungi</taxon>
        <taxon>Dikarya</taxon>
        <taxon>Ascomycota</taxon>
        <taxon>Pezizomycotina</taxon>
        <taxon>Sordariomycetes</taxon>
        <taxon>Lulworthiomycetidae</taxon>
        <taxon>Lulworthiales</taxon>
        <taxon>Lulworthiaceae</taxon>
        <taxon>Zalerion</taxon>
    </lineage>
</organism>
<evidence type="ECO:0000256" key="1">
    <source>
        <dbReference type="SAM" id="MobiDB-lite"/>
    </source>
</evidence>
<accession>A0AAD5RTP8</accession>
<evidence type="ECO:0008006" key="4">
    <source>
        <dbReference type="Google" id="ProtNLM"/>
    </source>
</evidence>
<name>A0AAD5RTP8_9PEZI</name>
<feature type="compositionally biased region" description="Low complexity" evidence="1">
    <location>
        <begin position="303"/>
        <end position="317"/>
    </location>
</feature>
<feature type="compositionally biased region" description="Basic and acidic residues" evidence="1">
    <location>
        <begin position="364"/>
        <end position="375"/>
    </location>
</feature>
<feature type="compositionally biased region" description="Basic residues" evidence="1">
    <location>
        <begin position="318"/>
        <end position="328"/>
    </location>
</feature>
<reference evidence="2" key="1">
    <citation type="submission" date="2022-07" db="EMBL/GenBank/DDBJ databases">
        <title>Draft genome sequence of Zalerion maritima ATCC 34329, a (micro)plastics degrading marine fungus.</title>
        <authorList>
            <person name="Paco A."/>
            <person name="Goncalves M.F.M."/>
            <person name="Rocha-Santos T.A.P."/>
            <person name="Alves A."/>
        </authorList>
    </citation>
    <scope>NUCLEOTIDE SEQUENCE</scope>
    <source>
        <strain evidence="2">ATCC 34329</strain>
    </source>
</reference>
<evidence type="ECO:0000313" key="2">
    <source>
        <dbReference type="EMBL" id="KAJ2903106.1"/>
    </source>
</evidence>
<dbReference type="Proteomes" id="UP001201980">
    <property type="component" value="Unassembled WGS sequence"/>
</dbReference>
<evidence type="ECO:0000313" key="3">
    <source>
        <dbReference type="Proteomes" id="UP001201980"/>
    </source>
</evidence>
<proteinExistence type="predicted"/>
<feature type="region of interest" description="Disordered" evidence="1">
    <location>
        <begin position="1"/>
        <end position="34"/>
    </location>
</feature>
<feature type="compositionally biased region" description="Basic residues" evidence="1">
    <location>
        <begin position="703"/>
        <end position="717"/>
    </location>
</feature>
<feature type="region of interest" description="Disordered" evidence="1">
    <location>
        <begin position="539"/>
        <end position="564"/>
    </location>
</feature>
<gene>
    <name evidence="2" type="ORF">MKZ38_010444</name>
</gene>
<keyword evidence="3" id="KW-1185">Reference proteome</keyword>
<feature type="compositionally biased region" description="Basic and acidic residues" evidence="1">
    <location>
        <begin position="154"/>
        <end position="170"/>
    </location>
</feature>
<comment type="caution">
    <text evidence="2">The sequence shown here is derived from an EMBL/GenBank/DDBJ whole genome shotgun (WGS) entry which is preliminary data.</text>
</comment>
<feature type="compositionally biased region" description="Acidic residues" evidence="1">
    <location>
        <begin position="425"/>
        <end position="436"/>
    </location>
</feature>
<feature type="compositionally biased region" description="Low complexity" evidence="1">
    <location>
        <begin position="329"/>
        <end position="341"/>
    </location>
</feature>
<feature type="compositionally biased region" description="Acidic residues" evidence="1">
    <location>
        <begin position="548"/>
        <end position="560"/>
    </location>
</feature>
<feature type="compositionally biased region" description="Basic and acidic residues" evidence="1">
    <location>
        <begin position="687"/>
        <end position="702"/>
    </location>
</feature>
<feature type="region of interest" description="Disordered" evidence="1">
    <location>
        <begin position="154"/>
        <end position="257"/>
    </location>
</feature>
<feature type="region of interest" description="Disordered" evidence="1">
    <location>
        <begin position="300"/>
        <end position="481"/>
    </location>
</feature>
<dbReference type="EMBL" id="JAKWBI020000091">
    <property type="protein sequence ID" value="KAJ2903106.1"/>
    <property type="molecule type" value="Genomic_DNA"/>
</dbReference>
<sequence>MDAASQSPPSHHSWDKDTDEVLSEDSQVLYETRPNRWRGPATSWKALTENDIKIATSLDQEQNKDLGIHLYNDYALKRLKPEGWKPPSNWTAWPLLPKAVPRDDFIRHGDSDGLLGDEVYSYRRRELFKSSRQWLVEELTACVIKHAKERFREERFREERGREERGRPESEVAEDDDAGAGAGTRAGAEGTNDKDDEEMAKHTDVATSAVPSPSSSPSPPPRQVVDEEMDLDPQHPQIILSTPSPNPPPGGKSQADFAAIPCTDDAVSAHLVKPEVDHIIKQITNSLMVLQNAYVAATGVDATSQSESDTDSTTTSSRRVKSPFRSRSRSVSVSRTSVVGSTTGASDTDGSRPRSKRGRPKKHTQLEGETEREMMIRVARLQHKKIPVFSDDDDEGTEPAPRRGRPFKNATGKGKQVAAAAAAQSDDDMKDADDDDLSHADDSDADTNETSKTGTTDDGDEDEVEGPWTDVDSGDDGGKNTVYVERRGLRNWKDILGAASIAGVKTEAIRRAAQRCSTLFGEEYEMVTVHEGGRIERKTFGPNVSLTDSEEKEEEEEENQDIEHDVSTAHICRPSSASLHHHRRASSSSQSFPEEDTVLRIGTFTCPVPPCPRSHLSSSFRRKYNLLRHTLRAHGLNEAQTTQLLEDTGCKDDGGATHVDGFLRPVRIQRGWRTEDSIQRKLRGPRKPGDKHTQVGKEEGGYKRNRRAAAVRGRQRTRLMYGDGDCGGENGDEEDAEEEEKEMEGDDEGEE</sequence>
<feature type="region of interest" description="Disordered" evidence="1">
    <location>
        <begin position="674"/>
        <end position="751"/>
    </location>
</feature>
<feature type="compositionally biased region" description="Polar residues" evidence="1">
    <location>
        <begin position="1"/>
        <end position="10"/>
    </location>
</feature>
<protein>
    <recommendedName>
        <fullName evidence="4">Rrn9 domain-containing protein</fullName>
    </recommendedName>
</protein>
<feature type="compositionally biased region" description="Basic residues" evidence="1">
    <location>
        <begin position="353"/>
        <end position="363"/>
    </location>
</feature>
<dbReference type="AlphaFoldDB" id="A0AAD5RTP8"/>
<feature type="compositionally biased region" description="Acidic residues" evidence="1">
    <location>
        <begin position="730"/>
        <end position="751"/>
    </location>
</feature>